<dbReference type="RefSeq" id="WP_128939267.1">
    <property type="nucleotide sequence ID" value="NZ_RDRA01000006.1"/>
</dbReference>
<name>A0ABY0DMC0_9BRAD</name>
<accession>A0ABY0DMC0</accession>
<dbReference type="InterPro" id="IPR007487">
    <property type="entry name" value="ABC_transpt-TYRBP-like"/>
</dbReference>
<organism evidence="1 2">
    <name type="scientific">Bradyrhizobium zhanjiangense</name>
    <dbReference type="NCBI Taxonomy" id="1325107"/>
    <lineage>
        <taxon>Bacteria</taxon>
        <taxon>Pseudomonadati</taxon>
        <taxon>Pseudomonadota</taxon>
        <taxon>Alphaproteobacteria</taxon>
        <taxon>Hyphomicrobiales</taxon>
        <taxon>Nitrobacteraceae</taxon>
        <taxon>Bradyrhizobium</taxon>
    </lineage>
</organism>
<protein>
    <submittedName>
        <fullName evidence="1">ABC transporter substrate-binding protein</fullName>
    </submittedName>
</protein>
<dbReference type="EMBL" id="RDRA01000006">
    <property type="protein sequence ID" value="RXG96115.1"/>
    <property type="molecule type" value="Genomic_DNA"/>
</dbReference>
<evidence type="ECO:0000313" key="1">
    <source>
        <dbReference type="EMBL" id="RXG96115.1"/>
    </source>
</evidence>
<dbReference type="Gene3D" id="3.40.50.2300">
    <property type="match status" value="2"/>
</dbReference>
<dbReference type="PANTHER" id="PTHR35271:SF1">
    <property type="entry name" value="ABC TRANSPORTER, SUBSTRATE-BINDING LIPOPROTEIN"/>
    <property type="match status" value="1"/>
</dbReference>
<evidence type="ECO:0000313" key="2">
    <source>
        <dbReference type="Proteomes" id="UP000289946"/>
    </source>
</evidence>
<dbReference type="Proteomes" id="UP000289946">
    <property type="component" value="Unassembled WGS sequence"/>
</dbReference>
<comment type="caution">
    <text evidence="1">The sequence shown here is derived from an EMBL/GenBank/DDBJ whole genome shotgun (WGS) entry which is preliminary data.</text>
</comment>
<gene>
    <name evidence="1" type="ORF">EAS62_10800</name>
</gene>
<keyword evidence="2" id="KW-1185">Reference proteome</keyword>
<proteinExistence type="predicted"/>
<sequence length="327" mass="35340">MKRREFIAGTAALFVSPRHSRAQGKRHRLGFLAVGDGSGKTLNKAELAFLDGLRSYGWIEGKNLIIEYRFSQPADRLAASVTNLIALSPDVLIAPGPQAAKALKSATATIPIVFVSVADPVRLGLVQSLSRPGGNMTGISTMVPDDFLEKRLEILRELVPGASKIALLVNPDNPMQRLYLAEGQISRTAQRLGVALLTVEATKAEELDLAFASAAAQHADAIIDWGDPLTYVEAPRIIALAAKYHLPANYLFRHYANGGLSVYGADIGDLFRRAADYVDKILKGTKPSDLPVERPTKFELIINLKTAKALGLTVPPSLLVRADEVIE</sequence>
<dbReference type="CDD" id="cd06325">
    <property type="entry name" value="PBP1_ABC_unchar_transporter"/>
    <property type="match status" value="1"/>
</dbReference>
<dbReference type="PANTHER" id="PTHR35271">
    <property type="entry name" value="ABC TRANSPORTER, SUBSTRATE-BINDING LIPOPROTEIN-RELATED"/>
    <property type="match status" value="1"/>
</dbReference>
<reference evidence="1 2" key="1">
    <citation type="submission" date="2018-10" db="EMBL/GenBank/DDBJ databases">
        <title>Bradyrhizobium sp. nov., isolated from effective nodules of peanut in China.</title>
        <authorList>
            <person name="Li Y."/>
        </authorList>
    </citation>
    <scope>NUCLEOTIDE SEQUENCE [LARGE SCALE GENOMIC DNA]</scope>
    <source>
        <strain evidence="1 2">CCBAU 51781</strain>
    </source>
</reference>
<dbReference type="Pfam" id="PF04392">
    <property type="entry name" value="ABC_sub_bind"/>
    <property type="match status" value="1"/>
</dbReference>